<organism evidence="2 3">
    <name type="scientific">Pleurodeles waltl</name>
    <name type="common">Iberian ribbed newt</name>
    <dbReference type="NCBI Taxonomy" id="8319"/>
    <lineage>
        <taxon>Eukaryota</taxon>
        <taxon>Metazoa</taxon>
        <taxon>Chordata</taxon>
        <taxon>Craniata</taxon>
        <taxon>Vertebrata</taxon>
        <taxon>Euteleostomi</taxon>
        <taxon>Amphibia</taxon>
        <taxon>Batrachia</taxon>
        <taxon>Caudata</taxon>
        <taxon>Salamandroidea</taxon>
        <taxon>Salamandridae</taxon>
        <taxon>Pleurodelinae</taxon>
        <taxon>Pleurodeles</taxon>
    </lineage>
</organism>
<dbReference type="Proteomes" id="UP001066276">
    <property type="component" value="Chromosome 3_2"/>
</dbReference>
<dbReference type="AlphaFoldDB" id="A0AAV7TRH3"/>
<accession>A0AAV7TRH3</accession>
<reference evidence="2" key="1">
    <citation type="journal article" date="2022" name="bioRxiv">
        <title>Sequencing and chromosome-scale assembly of the giantPleurodeles waltlgenome.</title>
        <authorList>
            <person name="Brown T."/>
            <person name="Elewa A."/>
            <person name="Iarovenko S."/>
            <person name="Subramanian E."/>
            <person name="Araus A.J."/>
            <person name="Petzold A."/>
            <person name="Susuki M."/>
            <person name="Suzuki K.-i.T."/>
            <person name="Hayashi T."/>
            <person name="Toyoda A."/>
            <person name="Oliveira C."/>
            <person name="Osipova E."/>
            <person name="Leigh N.D."/>
            <person name="Simon A."/>
            <person name="Yun M.H."/>
        </authorList>
    </citation>
    <scope>NUCLEOTIDE SEQUENCE</scope>
    <source>
        <strain evidence="2">20211129_DDA</strain>
        <tissue evidence="2">Liver</tissue>
    </source>
</reference>
<evidence type="ECO:0000313" key="3">
    <source>
        <dbReference type="Proteomes" id="UP001066276"/>
    </source>
</evidence>
<feature type="compositionally biased region" description="Basic and acidic residues" evidence="1">
    <location>
        <begin position="8"/>
        <end position="17"/>
    </location>
</feature>
<evidence type="ECO:0000313" key="2">
    <source>
        <dbReference type="EMBL" id="KAJ1179247.1"/>
    </source>
</evidence>
<protein>
    <submittedName>
        <fullName evidence="2">Uncharacterized protein</fullName>
    </submittedName>
</protein>
<proteinExistence type="predicted"/>
<sequence length="83" mass="9511">MKCANMLREGRVERAKNGSDAPQLRQIWRPATEEAVATVVKRAEEARARMRQQADCEKNEAQSYASLQYSKQSIYTPNNRPNI</sequence>
<keyword evidence="3" id="KW-1185">Reference proteome</keyword>
<dbReference type="EMBL" id="JANPWB010000006">
    <property type="protein sequence ID" value="KAJ1179247.1"/>
    <property type="molecule type" value="Genomic_DNA"/>
</dbReference>
<gene>
    <name evidence="2" type="ORF">NDU88_004482</name>
</gene>
<evidence type="ECO:0000256" key="1">
    <source>
        <dbReference type="SAM" id="MobiDB-lite"/>
    </source>
</evidence>
<name>A0AAV7TRH3_PLEWA</name>
<feature type="region of interest" description="Disordered" evidence="1">
    <location>
        <begin position="1"/>
        <end position="20"/>
    </location>
</feature>
<comment type="caution">
    <text evidence="2">The sequence shown here is derived from an EMBL/GenBank/DDBJ whole genome shotgun (WGS) entry which is preliminary data.</text>
</comment>